<protein>
    <submittedName>
        <fullName evidence="1">Uncharacterized protein</fullName>
    </submittedName>
</protein>
<organism evidence="1">
    <name type="scientific">viral metagenome</name>
    <dbReference type="NCBI Taxonomy" id="1070528"/>
    <lineage>
        <taxon>unclassified sequences</taxon>
        <taxon>metagenomes</taxon>
        <taxon>organismal metagenomes</taxon>
    </lineage>
</organism>
<sequence length="67" mass="7292">MIKKRDVRVRAIPEWRETEAVAAGNGFAHAATARAPCAPHGTACSPPQRTHRVPVPARAAYQCMTRV</sequence>
<proteinExistence type="predicted"/>
<dbReference type="EMBL" id="MN740864">
    <property type="protein sequence ID" value="QHS82911.1"/>
    <property type="molecule type" value="Genomic_DNA"/>
</dbReference>
<name>A0A6C0AUE8_9ZZZZ</name>
<accession>A0A6C0AUE8</accession>
<evidence type="ECO:0000313" key="1">
    <source>
        <dbReference type="EMBL" id="QHS82911.1"/>
    </source>
</evidence>
<dbReference type="AlphaFoldDB" id="A0A6C0AUE8"/>
<reference evidence="1" key="1">
    <citation type="journal article" date="2020" name="Nature">
        <title>Giant virus diversity and host interactions through global metagenomics.</title>
        <authorList>
            <person name="Schulz F."/>
            <person name="Roux S."/>
            <person name="Paez-Espino D."/>
            <person name="Jungbluth S."/>
            <person name="Walsh D.A."/>
            <person name="Denef V.J."/>
            <person name="McMahon K.D."/>
            <person name="Konstantinidis K.T."/>
            <person name="Eloe-Fadrosh E.A."/>
            <person name="Kyrpides N.C."/>
            <person name="Woyke T."/>
        </authorList>
    </citation>
    <scope>NUCLEOTIDE SEQUENCE</scope>
    <source>
        <strain evidence="1">GVMAG-S-1103017-74</strain>
    </source>
</reference>